<evidence type="ECO:0000313" key="1">
    <source>
        <dbReference type="EMBL" id="GEN76851.1"/>
    </source>
</evidence>
<comment type="caution">
    <text evidence="1">The sequence shown here is derived from an EMBL/GenBank/DDBJ whole genome shotgun (WGS) entry which is preliminary data.</text>
</comment>
<dbReference type="OrthoDB" id="1275103at2"/>
<name>A0A511YNT0_9FLAO</name>
<reference evidence="1 2" key="1">
    <citation type="submission" date="2019-07" db="EMBL/GenBank/DDBJ databases">
        <title>Whole genome shotgun sequence of Chryseobacterium hagamense NBRC 105253.</title>
        <authorList>
            <person name="Hosoyama A."/>
            <person name="Uohara A."/>
            <person name="Ohji S."/>
            <person name="Ichikawa N."/>
        </authorList>
    </citation>
    <scope>NUCLEOTIDE SEQUENCE [LARGE SCALE GENOMIC DNA]</scope>
    <source>
        <strain evidence="1 2">NBRC 105253</strain>
    </source>
</reference>
<accession>A0A511YNT0</accession>
<dbReference type="Proteomes" id="UP000321863">
    <property type="component" value="Unassembled WGS sequence"/>
</dbReference>
<organism evidence="1 2">
    <name type="scientific">Chryseobacterium hagamense</name>
    <dbReference type="NCBI Taxonomy" id="395935"/>
    <lineage>
        <taxon>Bacteria</taxon>
        <taxon>Pseudomonadati</taxon>
        <taxon>Bacteroidota</taxon>
        <taxon>Flavobacteriia</taxon>
        <taxon>Flavobacteriales</taxon>
        <taxon>Weeksellaceae</taxon>
        <taxon>Chryseobacterium group</taxon>
        <taxon>Chryseobacterium</taxon>
    </lineage>
</organism>
<protein>
    <recommendedName>
        <fullName evidence="3">Immunity protein 30 domain-containing protein</fullName>
    </recommendedName>
</protein>
<proteinExistence type="predicted"/>
<dbReference type="RefSeq" id="WP_146942050.1">
    <property type="nucleotide sequence ID" value="NZ_BJYJ01000014.1"/>
</dbReference>
<evidence type="ECO:0000313" key="2">
    <source>
        <dbReference type="Proteomes" id="UP000321863"/>
    </source>
</evidence>
<dbReference type="EMBL" id="BJYJ01000014">
    <property type="protein sequence ID" value="GEN76851.1"/>
    <property type="molecule type" value="Genomic_DNA"/>
</dbReference>
<keyword evidence="2" id="KW-1185">Reference proteome</keyword>
<gene>
    <name evidence="1" type="ORF">CHA01nite_25910</name>
</gene>
<dbReference type="AlphaFoldDB" id="A0A511YNT0"/>
<sequence>MKDEILQIKNYIDEIDVHGSSENFEYDFCPFLQNILDNYTAKQHDDFVKEIFNSEDQHLYFIARFLDFTDYDMKGKYESSYVFCECFSKINGVEYLKCLYINLELHLMQKKCFKEGLTLSLDDIVNNLYLLINHLRDKNSIDRCLEIIENLKN</sequence>
<evidence type="ECO:0008006" key="3">
    <source>
        <dbReference type="Google" id="ProtNLM"/>
    </source>
</evidence>